<evidence type="ECO:0000259" key="1">
    <source>
        <dbReference type="Pfam" id="PF06985"/>
    </source>
</evidence>
<gene>
    <name evidence="3" type="ORF">LTR25_006181</name>
</gene>
<feature type="domain" description="Heterokaryon incompatibility" evidence="1">
    <location>
        <begin position="22"/>
        <end position="109"/>
    </location>
</feature>
<feature type="domain" description="DUF8212" evidence="2">
    <location>
        <begin position="221"/>
        <end position="243"/>
    </location>
</feature>
<protein>
    <recommendedName>
        <fullName evidence="5">Heterokaryon incompatibility domain-containing protein</fullName>
    </recommendedName>
</protein>
<dbReference type="InterPro" id="IPR010730">
    <property type="entry name" value="HET"/>
</dbReference>
<accession>A0AAV9Q4L7</accession>
<evidence type="ECO:0000313" key="3">
    <source>
        <dbReference type="EMBL" id="KAK5535173.1"/>
    </source>
</evidence>
<organism evidence="3 4">
    <name type="scientific">Vermiconidia calcicola</name>
    <dbReference type="NCBI Taxonomy" id="1690605"/>
    <lineage>
        <taxon>Eukaryota</taxon>
        <taxon>Fungi</taxon>
        <taxon>Dikarya</taxon>
        <taxon>Ascomycota</taxon>
        <taxon>Pezizomycotina</taxon>
        <taxon>Dothideomycetes</taxon>
        <taxon>Dothideomycetidae</taxon>
        <taxon>Mycosphaerellales</taxon>
        <taxon>Extremaceae</taxon>
        <taxon>Vermiconidia</taxon>
    </lineage>
</organism>
<evidence type="ECO:0000313" key="4">
    <source>
        <dbReference type="Proteomes" id="UP001345827"/>
    </source>
</evidence>
<comment type="caution">
    <text evidence="3">The sequence shown here is derived from an EMBL/GenBank/DDBJ whole genome shotgun (WGS) entry which is preliminary data.</text>
</comment>
<sequence>MRLLNTATFRPEEFVSTEGVKYAILSHRWEDEEVSLQQLVVGDVHGKLGYVKIQRFCGLAAKDGYEWAWVDTCCIDKSSSAELQEAINSMYRWYQEAALCYIYLSDVKSVEDLGKSAWFTRGWTLQEMIAPDNATFYNWQWEPMGTKTSLAEVLSKISGVPTGILKGLVEYGSRPRLDEWSVAQRMSWASKRVTTRTEDTAYSLMGLFDVNMPMLYGEGHKAFRRLQEEIIRTSDDQSIFAWSCGGDGPRDLLASSPAYFAGCATIFTGMNLLELGYSLEQFSLTNVGLSISLPIQRWDMNTYLALLDCDVRGHSVGIFLAPTKQTGQFVRSSSSGLDICHGIEHNYIFEISNPESQRIMIIPGPDSRHFFNPPFQVLHGFDFLLTSNPLFRVTTNGKARFRLSGYASLKKELFDNQPVLRATFADGPQWVKMDFMIPENTGPIGRIFFGFSFDLRPVCLLVGRAQASADLGEEHRGQIGTHKWIEKKIALHRVQVTNAGGWKPPFLVVKEPIDSYCALHGQHRTGLSARIPHPQYSHRNNPLECLDNEGGGMSHLDCSHIAPELASIFRVTGTVWTRFDISILTTQE</sequence>
<dbReference type="AlphaFoldDB" id="A0AAV9Q4L7"/>
<dbReference type="EMBL" id="JAXLQG010000010">
    <property type="protein sequence ID" value="KAK5535173.1"/>
    <property type="molecule type" value="Genomic_DNA"/>
</dbReference>
<dbReference type="Pfam" id="PF06985">
    <property type="entry name" value="HET"/>
    <property type="match status" value="1"/>
</dbReference>
<evidence type="ECO:0008006" key="5">
    <source>
        <dbReference type="Google" id="ProtNLM"/>
    </source>
</evidence>
<proteinExistence type="predicted"/>
<dbReference type="Pfam" id="PF26640">
    <property type="entry name" value="DUF8212"/>
    <property type="match status" value="1"/>
</dbReference>
<dbReference type="InterPro" id="IPR058525">
    <property type="entry name" value="DUF8212"/>
</dbReference>
<dbReference type="Proteomes" id="UP001345827">
    <property type="component" value="Unassembled WGS sequence"/>
</dbReference>
<evidence type="ECO:0000259" key="2">
    <source>
        <dbReference type="Pfam" id="PF26640"/>
    </source>
</evidence>
<keyword evidence="4" id="KW-1185">Reference proteome</keyword>
<name>A0AAV9Q4L7_9PEZI</name>
<reference evidence="3 4" key="1">
    <citation type="submission" date="2023-06" db="EMBL/GenBank/DDBJ databases">
        <title>Black Yeasts Isolated from many extreme environments.</title>
        <authorList>
            <person name="Coleine C."/>
            <person name="Stajich J.E."/>
            <person name="Selbmann L."/>
        </authorList>
    </citation>
    <scope>NUCLEOTIDE SEQUENCE [LARGE SCALE GENOMIC DNA]</scope>
    <source>
        <strain evidence="3 4">CCFEE 5887</strain>
    </source>
</reference>
<dbReference type="PANTHER" id="PTHR10622:SF10">
    <property type="entry name" value="HET DOMAIN-CONTAINING PROTEIN"/>
    <property type="match status" value="1"/>
</dbReference>
<dbReference type="PANTHER" id="PTHR10622">
    <property type="entry name" value="HET DOMAIN-CONTAINING PROTEIN"/>
    <property type="match status" value="1"/>
</dbReference>